<dbReference type="EMBL" id="JAIPUX010005289">
    <property type="protein sequence ID" value="KAH0617477.1"/>
    <property type="molecule type" value="Genomic_DNA"/>
</dbReference>
<sequence length="120" mass="13585">MNMEKSHCEDSFSSLLLEDIKLRLLRAFREQGSKEADSVQLPGPVEHSDSCTTALAAQEELRRVHIEGAIAWLRLEMKSQNRKLARTLLDLSMEIQRLRNETDMSAALESKTLSTTAILE</sequence>
<evidence type="ECO:0008006" key="3">
    <source>
        <dbReference type="Google" id="ProtNLM"/>
    </source>
</evidence>
<gene>
    <name evidence="1" type="ORF">JD844_015769</name>
</gene>
<dbReference type="Proteomes" id="UP000826234">
    <property type="component" value="Unassembled WGS sequence"/>
</dbReference>
<accession>A0ABQ7SJR2</accession>
<name>A0ABQ7SJR2_PHRPL</name>
<organism evidence="1 2">
    <name type="scientific">Phrynosoma platyrhinos</name>
    <name type="common">Desert horned lizard</name>
    <dbReference type="NCBI Taxonomy" id="52577"/>
    <lineage>
        <taxon>Eukaryota</taxon>
        <taxon>Metazoa</taxon>
        <taxon>Chordata</taxon>
        <taxon>Craniata</taxon>
        <taxon>Vertebrata</taxon>
        <taxon>Euteleostomi</taxon>
        <taxon>Lepidosauria</taxon>
        <taxon>Squamata</taxon>
        <taxon>Bifurcata</taxon>
        <taxon>Unidentata</taxon>
        <taxon>Episquamata</taxon>
        <taxon>Toxicofera</taxon>
        <taxon>Iguania</taxon>
        <taxon>Phrynosomatidae</taxon>
        <taxon>Phrynosomatinae</taxon>
        <taxon>Phrynosoma</taxon>
    </lineage>
</organism>
<comment type="caution">
    <text evidence="1">The sequence shown here is derived from an EMBL/GenBank/DDBJ whole genome shotgun (WGS) entry which is preliminary data.</text>
</comment>
<protein>
    <recommendedName>
        <fullName evidence="3">Alanine and arginine-rich domain-containing protein</fullName>
    </recommendedName>
</protein>
<evidence type="ECO:0000313" key="2">
    <source>
        <dbReference type="Proteomes" id="UP000826234"/>
    </source>
</evidence>
<reference evidence="1 2" key="1">
    <citation type="journal article" date="2022" name="Gigascience">
        <title>A chromosome-level genome assembly and annotation of the desert horned lizard, Phrynosoma platyrhinos, provides insight into chromosomal rearrangements among reptiles.</title>
        <authorList>
            <person name="Koochekian N."/>
            <person name="Ascanio A."/>
            <person name="Farleigh K."/>
            <person name="Card D.C."/>
            <person name="Schield D.R."/>
            <person name="Castoe T.A."/>
            <person name="Jezkova T."/>
        </authorList>
    </citation>
    <scope>NUCLEOTIDE SEQUENCE [LARGE SCALE GENOMIC DNA]</scope>
    <source>
        <strain evidence="1">NK-2021</strain>
    </source>
</reference>
<proteinExistence type="predicted"/>
<evidence type="ECO:0000313" key="1">
    <source>
        <dbReference type="EMBL" id="KAH0617477.1"/>
    </source>
</evidence>
<keyword evidence="2" id="KW-1185">Reference proteome</keyword>